<feature type="signal peptide" evidence="1">
    <location>
        <begin position="1"/>
        <end position="22"/>
    </location>
</feature>
<dbReference type="Proteomes" id="UP000575241">
    <property type="component" value="Unassembled WGS sequence"/>
</dbReference>
<organism evidence="2 3">
    <name type="scientific">Sphingomonas kyeonggiensis</name>
    <dbReference type="NCBI Taxonomy" id="1268553"/>
    <lineage>
        <taxon>Bacteria</taxon>
        <taxon>Pseudomonadati</taxon>
        <taxon>Pseudomonadota</taxon>
        <taxon>Alphaproteobacteria</taxon>
        <taxon>Sphingomonadales</taxon>
        <taxon>Sphingomonadaceae</taxon>
        <taxon>Sphingomonas</taxon>
    </lineage>
</organism>
<sequence>MRQGGRFLLCVVAAWLPTGANAQACKVHIWPTTRFNATTSSIFLRAPVGGTHEAPTAKDNLTEIMSPERQAEVYRSLDWGGLLASKNPVEIVIEPAMDAIALKVKQKGPRLVRAESDCHYEVIIQGIAYGEDPLWGKGLSTWLILRKYEGASETAQATGFIGGSQGVKQSLNKTAVSIEEAYSVMREALVTVLTERVPVIGRKKFG</sequence>
<dbReference type="AlphaFoldDB" id="A0A7W7K3M2"/>
<reference evidence="2 3" key="1">
    <citation type="submission" date="2020-08" db="EMBL/GenBank/DDBJ databases">
        <title>Functional genomics of gut bacteria from endangered species of beetles.</title>
        <authorList>
            <person name="Carlos-Shanley C."/>
        </authorList>
    </citation>
    <scope>NUCLEOTIDE SEQUENCE [LARGE SCALE GENOMIC DNA]</scope>
    <source>
        <strain evidence="2 3">S00224</strain>
    </source>
</reference>
<dbReference type="EMBL" id="JACHLN010000003">
    <property type="protein sequence ID" value="MBB4840414.1"/>
    <property type="molecule type" value="Genomic_DNA"/>
</dbReference>
<accession>A0A7W7K3M2</accession>
<evidence type="ECO:0000313" key="2">
    <source>
        <dbReference type="EMBL" id="MBB4840414.1"/>
    </source>
</evidence>
<evidence type="ECO:0000313" key="3">
    <source>
        <dbReference type="Proteomes" id="UP000575241"/>
    </source>
</evidence>
<evidence type="ECO:0000256" key="1">
    <source>
        <dbReference type="SAM" id="SignalP"/>
    </source>
</evidence>
<keyword evidence="1" id="KW-0732">Signal</keyword>
<dbReference type="RefSeq" id="WP_184168879.1">
    <property type="nucleotide sequence ID" value="NZ_JACHLN010000003.1"/>
</dbReference>
<proteinExistence type="predicted"/>
<gene>
    <name evidence="2" type="ORF">HNP52_003506</name>
</gene>
<evidence type="ECO:0008006" key="4">
    <source>
        <dbReference type="Google" id="ProtNLM"/>
    </source>
</evidence>
<keyword evidence="3" id="KW-1185">Reference proteome</keyword>
<name>A0A7W7K3M2_9SPHN</name>
<comment type="caution">
    <text evidence="2">The sequence shown here is derived from an EMBL/GenBank/DDBJ whole genome shotgun (WGS) entry which is preliminary data.</text>
</comment>
<feature type="chain" id="PRO_5030541480" description="DUF4410 domain-containing protein" evidence="1">
    <location>
        <begin position="23"/>
        <end position="206"/>
    </location>
</feature>
<protein>
    <recommendedName>
        <fullName evidence="4">DUF4410 domain-containing protein</fullName>
    </recommendedName>
</protein>